<proteinExistence type="predicted"/>
<dbReference type="GO" id="GO:0071949">
    <property type="term" value="F:FAD binding"/>
    <property type="evidence" value="ECO:0007669"/>
    <property type="project" value="InterPro"/>
</dbReference>
<evidence type="ECO:0000313" key="7">
    <source>
        <dbReference type="EMBL" id="SPB18956.1"/>
    </source>
</evidence>
<comment type="cofactor">
    <cofactor evidence="1">
        <name>FAD</name>
        <dbReference type="ChEBI" id="CHEBI:57692"/>
    </cofactor>
</comment>
<protein>
    <submittedName>
        <fullName evidence="7">Salicylate hydroxylase</fullName>
    </submittedName>
</protein>
<dbReference type="Proteomes" id="UP000238169">
    <property type="component" value="Unassembled WGS sequence"/>
</dbReference>
<accession>A0A2U3IFG6</accession>
<gene>
    <name evidence="7" type="ORF">NOV72_06161</name>
</gene>
<evidence type="ECO:0000259" key="6">
    <source>
        <dbReference type="Pfam" id="PF01494"/>
    </source>
</evidence>
<evidence type="ECO:0000313" key="8">
    <source>
        <dbReference type="Proteomes" id="UP000238169"/>
    </source>
</evidence>
<organism evidence="7 8">
    <name type="scientific">Caballeronia novacaledonica</name>
    <dbReference type="NCBI Taxonomy" id="1544861"/>
    <lineage>
        <taxon>Bacteria</taxon>
        <taxon>Pseudomonadati</taxon>
        <taxon>Pseudomonadota</taxon>
        <taxon>Betaproteobacteria</taxon>
        <taxon>Burkholderiales</taxon>
        <taxon>Burkholderiaceae</taxon>
        <taxon>Caballeronia</taxon>
    </lineage>
</organism>
<dbReference type="Pfam" id="PF01494">
    <property type="entry name" value="FAD_binding_3"/>
    <property type="match status" value="1"/>
</dbReference>
<keyword evidence="2" id="KW-0285">Flavoprotein</keyword>
<dbReference type="OrthoDB" id="5487740at2"/>
<dbReference type="SUPFAM" id="SSF54373">
    <property type="entry name" value="FAD-linked reductases, C-terminal domain"/>
    <property type="match status" value="1"/>
</dbReference>
<dbReference type="InterPro" id="IPR002938">
    <property type="entry name" value="FAD-bd"/>
</dbReference>
<sequence length="408" mass="44771">MSRTLRVGVIGGGIGGVALTGALAQQGIEVRLFERASVFGDVGAGIQMTPNAVKVLQALGIGDALRDVAFVPQAIVGRNWETARENFRIPLASACSELYGAPFYHVHRADLHRILTTLVPAGSARLSTRCIDVRQEKDAAVAMFDDGSEFEADLIVGADGVRSIVRSTLFGEEAPRFTGNMCFRAVVPFDEAPDFVSPDSSFWLGPHAHVVTYYVRGGAAVNIVAVAETQDWVEESWNAKSSREELLAAFEGWHPNLQRLFERAESVFKWGLFDRDPMRTWSRGNVTLLGDAAHPMLPFLSQGAAMALEDGYVLAQSLAAHGKDIGNALRGYEAERLPRTSRVQLESRERGRTYHLPSAFAQRKRDLIYKFKSYLNPQASGIQANWVYAYNATDFAPRAALSHVSLEV</sequence>
<evidence type="ECO:0000256" key="4">
    <source>
        <dbReference type="ARBA" id="ARBA00023002"/>
    </source>
</evidence>
<dbReference type="EMBL" id="OGTP01000045">
    <property type="protein sequence ID" value="SPB18956.1"/>
    <property type="molecule type" value="Genomic_DNA"/>
</dbReference>
<keyword evidence="3" id="KW-0274">FAD</keyword>
<reference evidence="8" key="1">
    <citation type="submission" date="2018-01" db="EMBL/GenBank/DDBJ databases">
        <authorList>
            <person name="Peeters C."/>
        </authorList>
    </citation>
    <scope>NUCLEOTIDE SEQUENCE [LARGE SCALE GENOMIC DNA]</scope>
</reference>
<feature type="domain" description="FAD-binding" evidence="6">
    <location>
        <begin position="6"/>
        <end position="343"/>
    </location>
</feature>
<keyword evidence="4" id="KW-0560">Oxidoreductase</keyword>
<keyword evidence="8" id="KW-1185">Reference proteome</keyword>
<dbReference type="PRINTS" id="PR00420">
    <property type="entry name" value="RNGMNOXGNASE"/>
</dbReference>
<dbReference type="InterPro" id="IPR050493">
    <property type="entry name" value="FAD-dep_Monooxygenase_BioMet"/>
</dbReference>
<evidence type="ECO:0000256" key="5">
    <source>
        <dbReference type="ARBA" id="ARBA00023033"/>
    </source>
</evidence>
<evidence type="ECO:0000256" key="1">
    <source>
        <dbReference type="ARBA" id="ARBA00001974"/>
    </source>
</evidence>
<dbReference type="InterPro" id="IPR036188">
    <property type="entry name" value="FAD/NAD-bd_sf"/>
</dbReference>
<dbReference type="PANTHER" id="PTHR13789:SF318">
    <property type="entry name" value="GERANYLGERANYL DIPHOSPHATE REDUCTASE"/>
    <property type="match status" value="1"/>
</dbReference>
<evidence type="ECO:0000256" key="2">
    <source>
        <dbReference type="ARBA" id="ARBA00022630"/>
    </source>
</evidence>
<dbReference type="SUPFAM" id="SSF51905">
    <property type="entry name" value="FAD/NAD(P)-binding domain"/>
    <property type="match status" value="1"/>
</dbReference>
<keyword evidence="5" id="KW-0503">Monooxygenase</keyword>
<dbReference type="AlphaFoldDB" id="A0A2U3IFG6"/>
<dbReference type="RefSeq" id="WP_106858383.1">
    <property type="nucleotide sequence ID" value="NZ_OGTP01000045.1"/>
</dbReference>
<dbReference type="PANTHER" id="PTHR13789">
    <property type="entry name" value="MONOOXYGENASE"/>
    <property type="match status" value="1"/>
</dbReference>
<dbReference type="GO" id="GO:0004497">
    <property type="term" value="F:monooxygenase activity"/>
    <property type="evidence" value="ECO:0007669"/>
    <property type="project" value="UniProtKB-KW"/>
</dbReference>
<dbReference type="Gene3D" id="3.50.50.60">
    <property type="entry name" value="FAD/NAD(P)-binding domain"/>
    <property type="match status" value="1"/>
</dbReference>
<name>A0A2U3IFG6_9BURK</name>
<evidence type="ECO:0000256" key="3">
    <source>
        <dbReference type="ARBA" id="ARBA00022827"/>
    </source>
</evidence>